<accession>A0A7C4CD05</accession>
<evidence type="ECO:0000313" key="12">
    <source>
        <dbReference type="EMBL" id="HGK27888.1"/>
    </source>
</evidence>
<dbReference type="PRINTS" id="PR00344">
    <property type="entry name" value="BCTRLSENSOR"/>
</dbReference>
<dbReference type="PROSITE" id="PS50112">
    <property type="entry name" value="PAS"/>
    <property type="match status" value="1"/>
</dbReference>
<dbReference type="InterPro" id="IPR036097">
    <property type="entry name" value="HisK_dim/P_sf"/>
</dbReference>
<feature type="domain" description="PAC" evidence="11">
    <location>
        <begin position="335"/>
        <end position="388"/>
    </location>
</feature>
<dbReference type="SUPFAM" id="SSF55874">
    <property type="entry name" value="ATPase domain of HSP90 chaperone/DNA topoisomerase II/histidine kinase"/>
    <property type="match status" value="1"/>
</dbReference>
<feature type="coiled-coil region" evidence="7">
    <location>
        <begin position="393"/>
        <end position="427"/>
    </location>
</feature>
<feature type="domain" description="Response regulatory" evidence="9">
    <location>
        <begin position="13"/>
        <end position="127"/>
    </location>
</feature>
<dbReference type="SMART" id="SM00388">
    <property type="entry name" value="HisKA"/>
    <property type="match status" value="1"/>
</dbReference>
<proteinExistence type="predicted"/>
<dbReference type="GO" id="GO:0009927">
    <property type="term" value="F:histidine phosphotransfer kinase activity"/>
    <property type="evidence" value="ECO:0007669"/>
    <property type="project" value="TreeGrafter"/>
</dbReference>
<evidence type="ECO:0000259" key="10">
    <source>
        <dbReference type="PROSITE" id="PS50112"/>
    </source>
</evidence>
<dbReference type="FunFam" id="3.30.565.10:FF:000010">
    <property type="entry name" value="Sensor histidine kinase RcsC"/>
    <property type="match status" value="1"/>
</dbReference>
<dbReference type="SMART" id="SM00091">
    <property type="entry name" value="PAS"/>
    <property type="match status" value="2"/>
</dbReference>
<dbReference type="Gene3D" id="3.40.50.2300">
    <property type="match status" value="1"/>
</dbReference>
<evidence type="ECO:0000256" key="7">
    <source>
        <dbReference type="SAM" id="Coils"/>
    </source>
</evidence>
<dbReference type="InterPro" id="IPR013656">
    <property type="entry name" value="PAS_4"/>
</dbReference>
<dbReference type="PROSITE" id="PS50109">
    <property type="entry name" value="HIS_KIN"/>
    <property type="match status" value="1"/>
</dbReference>
<keyword evidence="4" id="KW-0808">Transferase</keyword>
<dbReference type="Pfam" id="PF02518">
    <property type="entry name" value="HATPase_c"/>
    <property type="match status" value="1"/>
</dbReference>
<dbReference type="Pfam" id="PF00072">
    <property type="entry name" value="Response_reg"/>
    <property type="match status" value="1"/>
</dbReference>
<protein>
    <recommendedName>
        <fullName evidence="2">histidine kinase</fullName>
        <ecNumber evidence="2">2.7.13.3</ecNumber>
    </recommendedName>
</protein>
<comment type="catalytic activity">
    <reaction evidence="1">
        <text>ATP + protein L-histidine = ADP + protein N-phospho-L-histidine.</text>
        <dbReference type="EC" id="2.7.13.3"/>
    </reaction>
</comment>
<feature type="domain" description="PAS" evidence="10">
    <location>
        <begin position="259"/>
        <end position="311"/>
    </location>
</feature>
<evidence type="ECO:0000259" key="9">
    <source>
        <dbReference type="PROSITE" id="PS50110"/>
    </source>
</evidence>
<keyword evidence="5" id="KW-0418">Kinase</keyword>
<evidence type="ECO:0000256" key="4">
    <source>
        <dbReference type="ARBA" id="ARBA00022679"/>
    </source>
</evidence>
<dbReference type="InterPro" id="IPR036890">
    <property type="entry name" value="HATPase_C_sf"/>
</dbReference>
<dbReference type="Gene3D" id="3.30.450.20">
    <property type="entry name" value="PAS domain"/>
    <property type="match status" value="2"/>
</dbReference>
<evidence type="ECO:0000256" key="3">
    <source>
        <dbReference type="ARBA" id="ARBA00022553"/>
    </source>
</evidence>
<dbReference type="SMART" id="SM00448">
    <property type="entry name" value="REC"/>
    <property type="match status" value="1"/>
</dbReference>
<dbReference type="PROSITE" id="PS50110">
    <property type="entry name" value="RESPONSE_REGULATORY"/>
    <property type="match status" value="1"/>
</dbReference>
<evidence type="ECO:0000256" key="5">
    <source>
        <dbReference type="ARBA" id="ARBA00022777"/>
    </source>
</evidence>
<dbReference type="SUPFAM" id="SSF55785">
    <property type="entry name" value="PYP-like sensor domain (PAS domain)"/>
    <property type="match status" value="2"/>
</dbReference>
<dbReference type="NCBIfam" id="TIGR00229">
    <property type="entry name" value="sensory_box"/>
    <property type="match status" value="1"/>
</dbReference>
<dbReference type="Pfam" id="PF08448">
    <property type="entry name" value="PAS_4"/>
    <property type="match status" value="1"/>
</dbReference>
<dbReference type="CDD" id="cd00082">
    <property type="entry name" value="HisKA"/>
    <property type="match status" value="1"/>
</dbReference>
<dbReference type="CDD" id="cd00130">
    <property type="entry name" value="PAS"/>
    <property type="match status" value="1"/>
</dbReference>
<dbReference type="InterPro" id="IPR001789">
    <property type="entry name" value="Sig_transdc_resp-reg_receiver"/>
</dbReference>
<feature type="domain" description="Histidine kinase" evidence="8">
    <location>
        <begin position="434"/>
        <end position="651"/>
    </location>
</feature>
<evidence type="ECO:0000256" key="2">
    <source>
        <dbReference type="ARBA" id="ARBA00012438"/>
    </source>
</evidence>
<dbReference type="InterPro" id="IPR003594">
    <property type="entry name" value="HATPase_dom"/>
</dbReference>
<dbReference type="InterPro" id="IPR035965">
    <property type="entry name" value="PAS-like_dom_sf"/>
</dbReference>
<dbReference type="CDD" id="cd16922">
    <property type="entry name" value="HATPase_EvgS-ArcB-TorS-like"/>
    <property type="match status" value="1"/>
</dbReference>
<keyword evidence="3 6" id="KW-0597">Phosphoprotein</keyword>
<sequence length="656" mass="70369">MPFAPPSVQTRPTVLLVDDELAFCAALAAMLESRGYRAVTAGTGADALRLAAAEPPDVALLDLKLPDSTGLDVLANIRRVAPTTEVVILTGYATPGSAASAIGMGAFAFLEKPCTNDRLFLTLEQALLRRNNRAPAAVLAEAILRCPLPAAIVETDSGRILTANPAITTLLGNSEANRSLHGLPVGGSVVESRTTFAAHLQELRASGEAIAELPLRLDGDRTRWFELRSLQVPGWPDRALLLLLDCDARHRAAAADSRARAGFEAIFENLTAGIMVIDSLFEVQQANPAIARILGTTPAELVGRRCYEIMHQRSTPCARHGEDCPIAASLASGTTARAFRKHRDAQGNLRHIEVTAAPIHDDSGTTTSFVAMFTDLTEIETAHEQTRIQAARLAQLNRELTARQHECEAQSAELSAANSRLKELSLAKDDFVATVSHELRTPLTALSESLNLIAESASGRLQGTAAGLLEVAVRNCKRLAELINDLLDFSRIEAGRMEVNPRRLDIGSLIREVCDTFAPGARQKGVVLEYSVPAGLFVSADERIAHRVLCNLVANAVKFTRQGSISVSAAHLDGEVVVSVADTGIGIPETNHGHVFERFFQCNHPGERRPTGTGLGLALCRELVEMSGGRIWFESTEGVGSTFHFTLPSPPEGQIS</sequence>
<dbReference type="SMART" id="SM00387">
    <property type="entry name" value="HATPase_c"/>
    <property type="match status" value="1"/>
</dbReference>
<dbReference type="AlphaFoldDB" id="A0A7C4CD05"/>
<evidence type="ECO:0000259" key="11">
    <source>
        <dbReference type="PROSITE" id="PS50113"/>
    </source>
</evidence>
<reference evidence="12" key="1">
    <citation type="journal article" date="2020" name="mSystems">
        <title>Genome- and Community-Level Interaction Insights into Carbon Utilization and Element Cycling Functions of Hydrothermarchaeota in Hydrothermal Sediment.</title>
        <authorList>
            <person name="Zhou Z."/>
            <person name="Liu Y."/>
            <person name="Xu W."/>
            <person name="Pan J."/>
            <person name="Luo Z.H."/>
            <person name="Li M."/>
        </authorList>
    </citation>
    <scope>NUCLEOTIDE SEQUENCE [LARGE SCALE GENOMIC DNA]</scope>
    <source>
        <strain evidence="12">SpSt-488</strain>
    </source>
</reference>
<dbReference type="EMBL" id="DSUT01000053">
    <property type="protein sequence ID" value="HGK27888.1"/>
    <property type="molecule type" value="Genomic_DNA"/>
</dbReference>
<dbReference type="GO" id="GO:0005886">
    <property type="term" value="C:plasma membrane"/>
    <property type="evidence" value="ECO:0007669"/>
    <property type="project" value="TreeGrafter"/>
</dbReference>
<organism evidence="12">
    <name type="scientific">candidate division WOR-3 bacterium</name>
    <dbReference type="NCBI Taxonomy" id="2052148"/>
    <lineage>
        <taxon>Bacteria</taxon>
        <taxon>Bacteria division WOR-3</taxon>
    </lineage>
</organism>
<keyword evidence="7" id="KW-0175">Coiled coil</keyword>
<feature type="modified residue" description="4-aspartylphosphate" evidence="6">
    <location>
        <position position="62"/>
    </location>
</feature>
<dbReference type="PANTHER" id="PTHR43047">
    <property type="entry name" value="TWO-COMPONENT HISTIDINE PROTEIN KINASE"/>
    <property type="match status" value="1"/>
</dbReference>
<evidence type="ECO:0000259" key="8">
    <source>
        <dbReference type="PROSITE" id="PS50109"/>
    </source>
</evidence>
<dbReference type="InterPro" id="IPR000014">
    <property type="entry name" value="PAS"/>
</dbReference>
<dbReference type="Gene3D" id="3.30.565.10">
    <property type="entry name" value="Histidine kinase-like ATPase, C-terminal domain"/>
    <property type="match status" value="1"/>
</dbReference>
<comment type="caution">
    <text evidence="12">The sequence shown here is derived from an EMBL/GenBank/DDBJ whole genome shotgun (WGS) entry which is preliminary data.</text>
</comment>
<evidence type="ECO:0000256" key="1">
    <source>
        <dbReference type="ARBA" id="ARBA00000085"/>
    </source>
</evidence>
<dbReference type="EC" id="2.7.13.3" evidence="2"/>
<dbReference type="PANTHER" id="PTHR43047:SF72">
    <property type="entry name" value="OSMOSENSING HISTIDINE PROTEIN KINASE SLN1"/>
    <property type="match status" value="1"/>
</dbReference>
<name>A0A7C4CD05_UNCW3</name>
<dbReference type="Pfam" id="PF00512">
    <property type="entry name" value="HisKA"/>
    <property type="match status" value="1"/>
</dbReference>
<dbReference type="PROSITE" id="PS50113">
    <property type="entry name" value="PAC"/>
    <property type="match status" value="1"/>
</dbReference>
<dbReference type="InterPro" id="IPR003661">
    <property type="entry name" value="HisK_dim/P_dom"/>
</dbReference>
<dbReference type="InterPro" id="IPR005467">
    <property type="entry name" value="His_kinase_dom"/>
</dbReference>
<dbReference type="SUPFAM" id="SSF47384">
    <property type="entry name" value="Homodimeric domain of signal transducing histidine kinase"/>
    <property type="match status" value="1"/>
</dbReference>
<dbReference type="Gene3D" id="1.10.287.130">
    <property type="match status" value="1"/>
</dbReference>
<dbReference type="InterPro" id="IPR004358">
    <property type="entry name" value="Sig_transdc_His_kin-like_C"/>
</dbReference>
<dbReference type="SUPFAM" id="SSF52172">
    <property type="entry name" value="CheY-like"/>
    <property type="match status" value="1"/>
</dbReference>
<dbReference type="InterPro" id="IPR000700">
    <property type="entry name" value="PAS-assoc_C"/>
</dbReference>
<gene>
    <name evidence="12" type="ORF">ENS41_02920</name>
</gene>
<dbReference type="GO" id="GO:0000155">
    <property type="term" value="F:phosphorelay sensor kinase activity"/>
    <property type="evidence" value="ECO:0007669"/>
    <property type="project" value="InterPro"/>
</dbReference>
<evidence type="ECO:0000256" key="6">
    <source>
        <dbReference type="PROSITE-ProRule" id="PRU00169"/>
    </source>
</evidence>
<dbReference type="InterPro" id="IPR011006">
    <property type="entry name" value="CheY-like_superfamily"/>
</dbReference>